<feature type="compositionally biased region" description="Polar residues" evidence="1">
    <location>
        <begin position="119"/>
        <end position="133"/>
    </location>
</feature>
<feature type="signal peptide" evidence="2">
    <location>
        <begin position="1"/>
        <end position="16"/>
    </location>
</feature>
<feature type="compositionally biased region" description="Basic and acidic residues" evidence="1">
    <location>
        <begin position="206"/>
        <end position="246"/>
    </location>
</feature>
<dbReference type="AlphaFoldDB" id="A0A8S3Y551"/>
<name>A0A8S3Y551_PARAO</name>
<organism evidence="3 4">
    <name type="scientific">Parnassius apollo</name>
    <name type="common">Apollo butterfly</name>
    <name type="synonym">Papilio apollo</name>
    <dbReference type="NCBI Taxonomy" id="110799"/>
    <lineage>
        <taxon>Eukaryota</taxon>
        <taxon>Metazoa</taxon>
        <taxon>Ecdysozoa</taxon>
        <taxon>Arthropoda</taxon>
        <taxon>Hexapoda</taxon>
        <taxon>Insecta</taxon>
        <taxon>Pterygota</taxon>
        <taxon>Neoptera</taxon>
        <taxon>Endopterygota</taxon>
        <taxon>Lepidoptera</taxon>
        <taxon>Glossata</taxon>
        <taxon>Ditrysia</taxon>
        <taxon>Papilionoidea</taxon>
        <taxon>Papilionidae</taxon>
        <taxon>Parnassiinae</taxon>
        <taxon>Parnassini</taxon>
        <taxon>Parnassius</taxon>
        <taxon>Parnassius</taxon>
    </lineage>
</organism>
<feature type="compositionally biased region" description="Acidic residues" evidence="1">
    <location>
        <begin position="186"/>
        <end position="205"/>
    </location>
</feature>
<feature type="region of interest" description="Disordered" evidence="1">
    <location>
        <begin position="186"/>
        <end position="255"/>
    </location>
</feature>
<keyword evidence="4" id="KW-1185">Reference proteome</keyword>
<feature type="region of interest" description="Disordered" evidence="1">
    <location>
        <begin position="331"/>
        <end position="354"/>
    </location>
</feature>
<dbReference type="Proteomes" id="UP000691718">
    <property type="component" value="Unassembled WGS sequence"/>
</dbReference>
<evidence type="ECO:0000256" key="2">
    <source>
        <dbReference type="SAM" id="SignalP"/>
    </source>
</evidence>
<evidence type="ECO:0000313" key="3">
    <source>
        <dbReference type="EMBL" id="CAG5047517.1"/>
    </source>
</evidence>
<reference evidence="3" key="1">
    <citation type="submission" date="2021-04" db="EMBL/GenBank/DDBJ databases">
        <authorList>
            <person name="Tunstrom K."/>
        </authorList>
    </citation>
    <scope>NUCLEOTIDE SEQUENCE</scope>
</reference>
<feature type="compositionally biased region" description="Low complexity" evidence="1">
    <location>
        <begin position="339"/>
        <end position="354"/>
    </location>
</feature>
<dbReference type="Pfam" id="PF15868">
    <property type="entry name" value="MBF2"/>
    <property type="match status" value="1"/>
</dbReference>
<proteinExistence type="predicted"/>
<dbReference type="InterPro" id="IPR031734">
    <property type="entry name" value="MBF2"/>
</dbReference>
<evidence type="ECO:0000313" key="4">
    <source>
        <dbReference type="Proteomes" id="UP000691718"/>
    </source>
</evidence>
<keyword evidence="2" id="KW-0732">Signal</keyword>
<feature type="region of interest" description="Disordered" evidence="1">
    <location>
        <begin position="119"/>
        <end position="156"/>
    </location>
</feature>
<dbReference type="EMBL" id="CAJQZP010001449">
    <property type="protein sequence ID" value="CAG5047517.1"/>
    <property type="molecule type" value="Genomic_DNA"/>
</dbReference>
<comment type="caution">
    <text evidence="3">The sequence shown here is derived from an EMBL/GenBank/DDBJ whole genome shotgun (WGS) entry which is preliminary data.</text>
</comment>
<protein>
    <submittedName>
        <fullName evidence="3">(apollo) hypothetical protein</fullName>
    </submittedName>
</protein>
<dbReference type="OrthoDB" id="8192965at2759"/>
<sequence length="354" mass="40093">MLFALVVCHFVVASVANPFHKYPFVFLLDVGNEELDKTNTEQIRVSIPGGSLALRYPAVGDGETITNVRVSGIDFGTELKANIIDGGPGYKYVFLVFSGNTGIPYDAVITLQTVASNMESGNNDQNSIYNIRTNKPDKYQTDDNESDLNNSAEEMDTSVEKTINNGSNEEIAQSSSNVFNYVQAEDDNEEAEDDNEQEEDVDNDVEDKNNDNSDKTKNIHTDYNENVDDSKDKRTNDRDPIEDKLSYENFEDDKENQYRAEKLQAKSNEYVYSNNNNFLEGDTFDQGISLDEDAKMYRQDTLYDTQGHDNVYSAEDSDEFDQMFNDEEVHNDANKYKDSNNNNFDSDYDSAVAY</sequence>
<gene>
    <name evidence="3" type="ORF">PAPOLLO_LOCUS23958</name>
</gene>
<evidence type="ECO:0000256" key="1">
    <source>
        <dbReference type="SAM" id="MobiDB-lite"/>
    </source>
</evidence>
<accession>A0A8S3Y551</accession>
<feature type="chain" id="PRO_5035889049" evidence="2">
    <location>
        <begin position="17"/>
        <end position="354"/>
    </location>
</feature>